<reference evidence="1" key="1">
    <citation type="submission" date="2023-04" db="EMBL/GenBank/DDBJ databases">
        <title>Phytophthora fragariaefolia NBRC 109709.</title>
        <authorList>
            <person name="Ichikawa N."/>
            <person name="Sato H."/>
            <person name="Tonouchi N."/>
        </authorList>
    </citation>
    <scope>NUCLEOTIDE SEQUENCE</scope>
    <source>
        <strain evidence="1">NBRC 109709</strain>
    </source>
</reference>
<sequence>MNTHDNQQCPSHNFGNTPFSVREQDTIRVSAHLFLRALSSCSVLHLLYRGTWMGNDETSKQELFNIFIPLILDRYDVLGDLLCDVVLRTHANSEPNASLPALVDDVLSLVYGRTHFGALRAQVSALLLDQNIPSSIANALDSMFQVFSRQVQEFMPGQRYQSSRHHQHFLKAAGAPQNPWARRWLLEPGSIQVGYTRHIAVHSDVKLVPAAQYIRELT</sequence>
<organism evidence="1 2">
    <name type="scientific">Phytophthora fragariaefolia</name>
    <dbReference type="NCBI Taxonomy" id="1490495"/>
    <lineage>
        <taxon>Eukaryota</taxon>
        <taxon>Sar</taxon>
        <taxon>Stramenopiles</taxon>
        <taxon>Oomycota</taxon>
        <taxon>Peronosporomycetes</taxon>
        <taxon>Peronosporales</taxon>
        <taxon>Peronosporaceae</taxon>
        <taxon>Phytophthora</taxon>
    </lineage>
</organism>
<evidence type="ECO:0000313" key="2">
    <source>
        <dbReference type="Proteomes" id="UP001165121"/>
    </source>
</evidence>
<gene>
    <name evidence="1" type="ORF">Pfra01_002800600</name>
</gene>
<accession>A0A9W6YG24</accession>
<dbReference type="AlphaFoldDB" id="A0A9W6YG24"/>
<comment type="caution">
    <text evidence="1">The sequence shown here is derived from an EMBL/GenBank/DDBJ whole genome shotgun (WGS) entry which is preliminary data.</text>
</comment>
<dbReference type="Proteomes" id="UP001165121">
    <property type="component" value="Unassembled WGS sequence"/>
</dbReference>
<dbReference type="OrthoDB" id="125686at2759"/>
<keyword evidence="2" id="KW-1185">Reference proteome</keyword>
<proteinExistence type="predicted"/>
<protein>
    <submittedName>
        <fullName evidence="1">Unnamed protein product</fullName>
    </submittedName>
</protein>
<evidence type="ECO:0000313" key="1">
    <source>
        <dbReference type="EMBL" id="GMF64085.1"/>
    </source>
</evidence>
<name>A0A9W6YG24_9STRA</name>
<dbReference type="EMBL" id="BSXT01007656">
    <property type="protein sequence ID" value="GMF64085.1"/>
    <property type="molecule type" value="Genomic_DNA"/>
</dbReference>